<keyword evidence="6 7" id="KW-0413">Isomerase</keyword>
<dbReference type="EMBL" id="DVNZ01000060">
    <property type="protein sequence ID" value="HIU93883.1"/>
    <property type="molecule type" value="Genomic_DNA"/>
</dbReference>
<dbReference type="SUPFAM" id="SSF101904">
    <property type="entry name" value="GyrA/ParC C-terminal domain-like"/>
    <property type="match status" value="1"/>
</dbReference>
<dbReference type="InterPro" id="IPR013757">
    <property type="entry name" value="Topo_IIA_A_a_sf"/>
</dbReference>
<dbReference type="GO" id="GO:0005737">
    <property type="term" value="C:cytoplasm"/>
    <property type="evidence" value="ECO:0007669"/>
    <property type="project" value="TreeGrafter"/>
</dbReference>
<dbReference type="SUPFAM" id="SSF56719">
    <property type="entry name" value="Type II DNA topoisomerase"/>
    <property type="match status" value="1"/>
</dbReference>
<dbReference type="PANTHER" id="PTHR43493:SF5">
    <property type="entry name" value="DNA GYRASE SUBUNIT A, CHLOROPLASTIC_MITOCHONDRIAL"/>
    <property type="match status" value="1"/>
</dbReference>
<dbReference type="Pfam" id="PF00521">
    <property type="entry name" value="DNA_topoisoIV"/>
    <property type="match status" value="1"/>
</dbReference>
<dbReference type="Gene3D" id="3.30.1360.40">
    <property type="match status" value="1"/>
</dbReference>
<dbReference type="GO" id="GO:0003677">
    <property type="term" value="F:DNA binding"/>
    <property type="evidence" value="ECO:0007669"/>
    <property type="project" value="UniProtKB-UniRule"/>
</dbReference>
<name>A0A9D1N293_9FIRM</name>
<dbReference type="Gene3D" id="1.10.268.10">
    <property type="entry name" value="Topoisomerase, domain 3"/>
    <property type="match status" value="1"/>
</dbReference>
<comment type="catalytic activity">
    <reaction evidence="1 7">
        <text>ATP-dependent breakage, passage and rejoining of double-stranded DNA.</text>
        <dbReference type="EC" id="5.6.2.2"/>
    </reaction>
</comment>
<dbReference type="Gene3D" id="3.90.199.10">
    <property type="entry name" value="Topoisomerase II, domain 5"/>
    <property type="match status" value="1"/>
</dbReference>
<feature type="active site" description="O-(5'-phospho-DNA)-tyrosine intermediate" evidence="7">
    <location>
        <position position="126"/>
    </location>
</feature>
<keyword evidence="5 7" id="KW-0238">DNA-binding</keyword>
<sequence>MAKTPAPAQEKILLRSMDEVMHDSMLPYAEHVILERALPRVEDGLKPVQRRILFTMLELGLSPDKPHRKSARIVGDCLGKYHPHGDSPVYDAMVRMAQPFNMRVPLVDGHGNFGSVDGDSAAAMRYTEARMTGAALQLLRDIDRDTVPFVFNFDDTLKEPELLPGRFPNLLINGASGIAVGLATNIPPHNPGEAIDAVVAVLENPRIPLPELMKLMPAPDFPTGGFLLESEEIARAYETGRGRLTMRARTHFEQLKNGRTLIVVTELPYQVNKAAALEKILAVSQEKKALFAGIADIRDESDRQGMRAVIEVKKDADPEKILQYLFKYSDLQCTFGVNMVAIAGGKPQQMGLRQLIAHYIRHQRTVVTRRTQNELETAERREHVLAGLMVAVNNLDRVIALIRASKSPKEAKDGLMQAFGLTELQAQAILDLRLQRLTNLELLAIEREYAQVVRLIAHLKGILASDSKLVALIKKELLEIRAGIDDRRRTQLIAGEADIPVDAQELSAAEDVTIAVCEGLMARRMPTRLFNAAQIAADRPRFIIETRSDRRIRLFTDQGAVLSLQADEIPETRPTARAANLASLLPFEKGERIVAAFPDEEEGEYLFYTRDGMVKRTAASEYRLRVRRTAAIALRGRDAVFGVERLKGDTLLLVTRLGMSIRFTTESIPAMGRVSGGVKCVRLDEGDAVCYAGQLPDEGELLVITDRGYGKRSFLFDYEVQGRNGKGVKTFDFKKNGANGNCIAAVFHVCEPFPFTIVQRHGAETTLSTEAVHIEPRAGRGSMLVAVVLDDDVVEVRRA</sequence>
<reference evidence="9" key="1">
    <citation type="submission" date="2020-10" db="EMBL/GenBank/DDBJ databases">
        <authorList>
            <person name="Gilroy R."/>
        </authorList>
    </citation>
    <scope>NUCLEOTIDE SEQUENCE</scope>
    <source>
        <strain evidence="9">ChiGjej2B2-16831</strain>
    </source>
</reference>
<accession>A0A9D1N293</accession>
<dbReference type="InterPro" id="IPR013760">
    <property type="entry name" value="Topo_IIA-like_dom_sf"/>
</dbReference>
<evidence type="ECO:0000256" key="1">
    <source>
        <dbReference type="ARBA" id="ARBA00000185"/>
    </source>
</evidence>
<dbReference type="GO" id="GO:0005524">
    <property type="term" value="F:ATP binding"/>
    <property type="evidence" value="ECO:0007669"/>
    <property type="project" value="InterPro"/>
</dbReference>
<reference evidence="9" key="2">
    <citation type="journal article" date="2021" name="PeerJ">
        <title>Extensive microbial diversity within the chicken gut microbiome revealed by metagenomics and culture.</title>
        <authorList>
            <person name="Gilroy R."/>
            <person name="Ravi A."/>
            <person name="Getino M."/>
            <person name="Pursley I."/>
            <person name="Horton D.L."/>
            <person name="Alikhan N.F."/>
            <person name="Baker D."/>
            <person name="Gharbi K."/>
            <person name="Hall N."/>
            <person name="Watson M."/>
            <person name="Adriaenssens E.M."/>
            <person name="Foster-Nyarko E."/>
            <person name="Jarju S."/>
            <person name="Secka A."/>
            <person name="Antonio M."/>
            <person name="Oren A."/>
            <person name="Chaudhuri R.R."/>
            <person name="La Ragione R."/>
            <person name="Hildebrand F."/>
            <person name="Pallen M.J."/>
        </authorList>
    </citation>
    <scope>NUCLEOTIDE SEQUENCE</scope>
    <source>
        <strain evidence="9">ChiGjej2B2-16831</strain>
    </source>
</reference>
<evidence type="ECO:0000259" key="8">
    <source>
        <dbReference type="PROSITE" id="PS52040"/>
    </source>
</evidence>
<evidence type="ECO:0000313" key="10">
    <source>
        <dbReference type="Proteomes" id="UP000824128"/>
    </source>
</evidence>
<dbReference type="GO" id="GO:0009330">
    <property type="term" value="C:DNA topoisomerase type II (double strand cut, ATP-hydrolyzing) complex"/>
    <property type="evidence" value="ECO:0007669"/>
    <property type="project" value="TreeGrafter"/>
</dbReference>
<keyword evidence="4 7" id="KW-0799">Topoisomerase</keyword>
<dbReference type="FunFam" id="1.10.268.10:FF:000001">
    <property type="entry name" value="DNA gyrase subunit A"/>
    <property type="match status" value="1"/>
</dbReference>
<dbReference type="Gene3D" id="2.120.10.90">
    <property type="entry name" value="DNA gyrase/topoisomerase IV, subunit A, C-terminal"/>
    <property type="match status" value="1"/>
</dbReference>
<feature type="domain" description="Topo IIA-type catalytic" evidence="8">
    <location>
        <begin position="38"/>
        <end position="506"/>
    </location>
</feature>
<dbReference type="Proteomes" id="UP000824128">
    <property type="component" value="Unassembled WGS sequence"/>
</dbReference>
<evidence type="ECO:0000256" key="7">
    <source>
        <dbReference type="PROSITE-ProRule" id="PRU01384"/>
    </source>
</evidence>
<dbReference type="Pfam" id="PF03989">
    <property type="entry name" value="DNA_gyraseA_C"/>
    <property type="match status" value="4"/>
</dbReference>
<evidence type="ECO:0000313" key="9">
    <source>
        <dbReference type="EMBL" id="HIU93883.1"/>
    </source>
</evidence>
<dbReference type="InterPro" id="IPR035516">
    <property type="entry name" value="Gyrase/topoIV_suA_C"/>
</dbReference>
<dbReference type="CDD" id="cd00187">
    <property type="entry name" value="TOP4c"/>
    <property type="match status" value="1"/>
</dbReference>
<dbReference type="FunFam" id="3.30.1360.40:FF:000002">
    <property type="entry name" value="DNA gyrase subunit A"/>
    <property type="match status" value="1"/>
</dbReference>
<dbReference type="AlphaFoldDB" id="A0A9D1N293"/>
<dbReference type="NCBIfam" id="NF004044">
    <property type="entry name" value="PRK05561.1"/>
    <property type="match status" value="1"/>
</dbReference>
<dbReference type="GO" id="GO:0034335">
    <property type="term" value="F:DNA negative supercoiling activity"/>
    <property type="evidence" value="ECO:0007669"/>
    <property type="project" value="UniProtKB-ARBA"/>
</dbReference>
<comment type="similarity">
    <text evidence="2">Belongs to the type II topoisomerase GyrA/ParC subunit family.</text>
</comment>
<dbReference type="PROSITE" id="PS52040">
    <property type="entry name" value="TOPO_IIA"/>
    <property type="match status" value="1"/>
</dbReference>
<dbReference type="GO" id="GO:0006265">
    <property type="term" value="P:DNA topological change"/>
    <property type="evidence" value="ECO:0007669"/>
    <property type="project" value="UniProtKB-UniRule"/>
</dbReference>
<organism evidence="9 10">
    <name type="scientific">Candidatus Aphodomorpha intestinavium</name>
    <dbReference type="NCBI Taxonomy" id="2840672"/>
    <lineage>
        <taxon>Bacteria</taxon>
        <taxon>Bacillati</taxon>
        <taxon>Bacillota</taxon>
        <taxon>Clostridia</taxon>
        <taxon>Eubacteriales</taxon>
        <taxon>Candidatus Aphodomorpha</taxon>
    </lineage>
</organism>
<proteinExistence type="inferred from homology"/>
<evidence type="ECO:0000256" key="2">
    <source>
        <dbReference type="ARBA" id="ARBA00008263"/>
    </source>
</evidence>
<comment type="caution">
    <text evidence="9">The sequence shown here is derived from an EMBL/GenBank/DDBJ whole genome shotgun (WGS) entry which is preliminary data.</text>
</comment>
<evidence type="ECO:0000256" key="6">
    <source>
        <dbReference type="ARBA" id="ARBA00023235"/>
    </source>
</evidence>
<dbReference type="SMART" id="SM00434">
    <property type="entry name" value="TOP4c"/>
    <property type="match status" value="1"/>
</dbReference>
<dbReference type="PANTHER" id="PTHR43493">
    <property type="entry name" value="DNA GYRASE/TOPOISOMERASE SUBUNIT A"/>
    <property type="match status" value="1"/>
</dbReference>
<gene>
    <name evidence="9" type="ORF">IAD24_01870</name>
</gene>
<evidence type="ECO:0000256" key="3">
    <source>
        <dbReference type="ARBA" id="ARBA00012895"/>
    </source>
</evidence>
<dbReference type="InterPro" id="IPR050220">
    <property type="entry name" value="Type_II_DNA_Topoisomerases"/>
</dbReference>
<dbReference type="InterPro" id="IPR013758">
    <property type="entry name" value="Topo_IIA_A/C_ab"/>
</dbReference>
<dbReference type="InterPro" id="IPR002205">
    <property type="entry name" value="Topo_IIA_dom_A"/>
</dbReference>
<dbReference type="EC" id="5.6.2.2" evidence="3"/>
<protein>
    <recommendedName>
        <fullName evidence="3">DNA topoisomerase (ATP-hydrolyzing)</fullName>
        <ecNumber evidence="3">5.6.2.2</ecNumber>
    </recommendedName>
</protein>
<dbReference type="InterPro" id="IPR006691">
    <property type="entry name" value="GyrA/parC_rep"/>
</dbReference>
<evidence type="ECO:0000256" key="4">
    <source>
        <dbReference type="ARBA" id="ARBA00023029"/>
    </source>
</evidence>
<evidence type="ECO:0000256" key="5">
    <source>
        <dbReference type="ARBA" id="ARBA00023125"/>
    </source>
</evidence>